<comment type="subcellular location">
    <subcellularLocation>
        <location evidence="1">Membrane</location>
        <topology evidence="1">Multi-pass membrane protein</topology>
    </subcellularLocation>
</comment>
<evidence type="ECO:0000313" key="8">
    <source>
        <dbReference type="Proteomes" id="UP000605970"/>
    </source>
</evidence>
<gene>
    <name evidence="7" type="ORF">Mgra_00006766</name>
</gene>
<dbReference type="PANTHER" id="PTHR10057">
    <property type="entry name" value="PERIPHERAL-TYPE BENZODIAZEPINE RECEPTOR"/>
    <property type="match status" value="1"/>
</dbReference>
<name>A0A8S9ZKT4_9BILA</name>
<protein>
    <submittedName>
        <fullName evidence="7">Uncharacterized protein</fullName>
    </submittedName>
</protein>
<dbReference type="GO" id="GO:0033013">
    <property type="term" value="P:tetrapyrrole metabolic process"/>
    <property type="evidence" value="ECO:0007669"/>
    <property type="project" value="UniProtKB-ARBA"/>
</dbReference>
<evidence type="ECO:0000256" key="2">
    <source>
        <dbReference type="ARBA" id="ARBA00007524"/>
    </source>
</evidence>
<sequence length="173" mass="18912">MPLQWNSLDTRYAVLSAALPATAAIAGSFYVSKNENIVNFLKAQRFPSCIAPSCQYVYLTKNVVASTCFGYASYLVYKIGGGFDYTDTSAALGLYGTTVGMGLLALPFMRMNKPKWLFVQSILLSALSLATTIAFYKIDKISGLWTLPFSFLSLYYSTLWGKTVCCGGKTSTE</sequence>
<organism evidence="7 8">
    <name type="scientific">Meloidogyne graminicola</name>
    <dbReference type="NCBI Taxonomy" id="189291"/>
    <lineage>
        <taxon>Eukaryota</taxon>
        <taxon>Metazoa</taxon>
        <taxon>Ecdysozoa</taxon>
        <taxon>Nematoda</taxon>
        <taxon>Chromadorea</taxon>
        <taxon>Rhabditida</taxon>
        <taxon>Tylenchina</taxon>
        <taxon>Tylenchomorpha</taxon>
        <taxon>Tylenchoidea</taxon>
        <taxon>Meloidogynidae</taxon>
        <taxon>Meloidogyninae</taxon>
        <taxon>Meloidogyne</taxon>
    </lineage>
</organism>
<proteinExistence type="inferred from homology"/>
<feature type="transmembrane region" description="Helical" evidence="6">
    <location>
        <begin position="116"/>
        <end position="136"/>
    </location>
</feature>
<feature type="transmembrane region" description="Helical" evidence="6">
    <location>
        <begin position="90"/>
        <end position="109"/>
    </location>
</feature>
<keyword evidence="8" id="KW-1185">Reference proteome</keyword>
<dbReference type="PANTHER" id="PTHR10057:SF0">
    <property type="entry name" value="TRANSLOCATOR PROTEIN"/>
    <property type="match status" value="1"/>
</dbReference>
<comment type="caution">
    <text evidence="7">The sequence shown here is derived from an EMBL/GenBank/DDBJ whole genome shotgun (WGS) entry which is preliminary data.</text>
</comment>
<feature type="transmembrane region" description="Helical" evidence="6">
    <location>
        <begin position="12"/>
        <end position="31"/>
    </location>
</feature>
<dbReference type="Proteomes" id="UP000605970">
    <property type="component" value="Unassembled WGS sequence"/>
</dbReference>
<feature type="transmembrane region" description="Helical" evidence="6">
    <location>
        <begin position="142"/>
        <end position="161"/>
    </location>
</feature>
<evidence type="ECO:0000256" key="1">
    <source>
        <dbReference type="ARBA" id="ARBA00004141"/>
    </source>
</evidence>
<evidence type="ECO:0000313" key="7">
    <source>
        <dbReference type="EMBL" id="KAF7633796.1"/>
    </source>
</evidence>
<keyword evidence="5 6" id="KW-0472">Membrane</keyword>
<accession>A0A8S9ZKT4</accession>
<evidence type="ECO:0000256" key="5">
    <source>
        <dbReference type="ARBA" id="ARBA00023136"/>
    </source>
</evidence>
<dbReference type="EMBL" id="JABEBT010000069">
    <property type="protein sequence ID" value="KAF7633796.1"/>
    <property type="molecule type" value="Genomic_DNA"/>
</dbReference>
<keyword evidence="3 6" id="KW-0812">Transmembrane</keyword>
<comment type="similarity">
    <text evidence="2">Belongs to the TspO/BZRP family.</text>
</comment>
<dbReference type="OrthoDB" id="8841220at2759"/>
<evidence type="ECO:0000256" key="4">
    <source>
        <dbReference type="ARBA" id="ARBA00022989"/>
    </source>
</evidence>
<evidence type="ECO:0000256" key="6">
    <source>
        <dbReference type="SAM" id="Phobius"/>
    </source>
</evidence>
<dbReference type="InterPro" id="IPR038330">
    <property type="entry name" value="TspO/MBR-related_sf"/>
</dbReference>
<keyword evidence="4 6" id="KW-1133">Transmembrane helix</keyword>
<dbReference type="GO" id="GO:0005741">
    <property type="term" value="C:mitochondrial outer membrane"/>
    <property type="evidence" value="ECO:0007669"/>
    <property type="project" value="TreeGrafter"/>
</dbReference>
<dbReference type="Pfam" id="PF03073">
    <property type="entry name" value="TspO_MBR"/>
    <property type="match status" value="1"/>
</dbReference>
<reference evidence="7" key="1">
    <citation type="journal article" date="2020" name="Ecol. Evol.">
        <title>Genome structure and content of the rice root-knot nematode (Meloidogyne graminicola).</title>
        <authorList>
            <person name="Phan N.T."/>
            <person name="Danchin E.G.J."/>
            <person name="Klopp C."/>
            <person name="Perfus-Barbeoch L."/>
            <person name="Kozlowski D.K."/>
            <person name="Koutsovoulos G.D."/>
            <person name="Lopez-Roques C."/>
            <person name="Bouchez O."/>
            <person name="Zahm M."/>
            <person name="Besnard G."/>
            <person name="Bellafiore S."/>
        </authorList>
    </citation>
    <scope>NUCLEOTIDE SEQUENCE</scope>
    <source>
        <strain evidence="7">VN-18</strain>
    </source>
</reference>
<evidence type="ECO:0000256" key="3">
    <source>
        <dbReference type="ARBA" id="ARBA00022692"/>
    </source>
</evidence>
<dbReference type="Gene3D" id="1.20.1260.100">
    <property type="entry name" value="TspO/MBR protein"/>
    <property type="match status" value="1"/>
</dbReference>
<dbReference type="InterPro" id="IPR004307">
    <property type="entry name" value="TspO_MBR"/>
</dbReference>
<dbReference type="AlphaFoldDB" id="A0A8S9ZKT4"/>